<dbReference type="GeneID" id="3807051"/>
<dbReference type="InterPro" id="IPR001680">
    <property type="entry name" value="WD40_rpt"/>
</dbReference>
<evidence type="ECO:0000256" key="3">
    <source>
        <dbReference type="SAM" id="MobiDB-lite"/>
    </source>
</evidence>
<dbReference type="Gene3D" id="2.130.10.10">
    <property type="entry name" value="YVTN repeat-like/Quinoprotein amine dehydrogenase"/>
    <property type="match status" value="2"/>
</dbReference>
<dbReference type="InterPro" id="IPR011047">
    <property type="entry name" value="Quinoprotein_ADH-like_sf"/>
</dbReference>
<name>A0A078KJX0_PLAYE</name>
<feature type="region of interest" description="Disordered" evidence="3">
    <location>
        <begin position="542"/>
        <end position="571"/>
    </location>
</feature>
<dbReference type="GO" id="GO:0016593">
    <property type="term" value="C:Cdc73/Paf1 complex"/>
    <property type="evidence" value="ECO:0007669"/>
    <property type="project" value="TreeGrafter"/>
</dbReference>
<feature type="region of interest" description="Disordered" evidence="3">
    <location>
        <begin position="335"/>
        <end position="357"/>
    </location>
</feature>
<dbReference type="SUPFAM" id="SSF50998">
    <property type="entry name" value="Quinoprotein alcohol dehydrogenase-like"/>
    <property type="match status" value="1"/>
</dbReference>
<dbReference type="OrthoDB" id="361494at2759"/>
<reference evidence="4" key="3">
    <citation type="submission" date="2014-05" db="EMBL/GenBank/DDBJ databases">
        <authorList>
            <person name="Aslett A.Martin."/>
            <person name="De Silva Nishadi"/>
        </authorList>
    </citation>
    <scope>NUCLEOTIDE SEQUENCE</scope>
    <source>
        <strain evidence="4">YM</strain>
    </source>
</reference>
<reference evidence="5" key="4">
    <citation type="submission" date="2019-05" db="EMBL/GenBank/DDBJ databases">
        <authorList>
            <consortium name="Pathogen Informatics"/>
        </authorList>
    </citation>
    <scope>NUCLEOTIDE SEQUENCE</scope>
    <source>
        <strain evidence="5">17X</strain>
    </source>
</reference>
<feature type="compositionally biased region" description="Basic and acidic residues" evidence="3">
    <location>
        <begin position="542"/>
        <end position="553"/>
    </location>
</feature>
<feature type="compositionally biased region" description="Low complexity" evidence="3">
    <location>
        <begin position="346"/>
        <end position="355"/>
    </location>
</feature>
<accession>A0A078KJX0</accession>
<dbReference type="Pfam" id="PF00400">
    <property type="entry name" value="WD40"/>
    <property type="match status" value="2"/>
</dbReference>
<dbReference type="Proteomes" id="UP000072874">
    <property type="component" value="Chromosome 13"/>
</dbReference>
<protein>
    <submittedName>
        <fullName evidence="5">WD repeat-containing protein, putative</fullName>
    </submittedName>
</protein>
<dbReference type="PANTHER" id="PTHR44090">
    <property type="entry name" value="WD REPEAT-CONTAINING PROTEIN 61"/>
    <property type="match status" value="1"/>
</dbReference>
<dbReference type="SMART" id="SM00320">
    <property type="entry name" value="WD40"/>
    <property type="match status" value="5"/>
</dbReference>
<dbReference type="OMA" id="ICTKIDN"/>
<dbReference type="VEuPathDB" id="PlasmoDB:Py17XNL_001302978"/>
<dbReference type="InterPro" id="IPR036322">
    <property type="entry name" value="WD40_repeat_dom_sf"/>
</dbReference>
<dbReference type="InterPro" id="IPR051510">
    <property type="entry name" value="SKI8"/>
</dbReference>
<reference evidence="6 7" key="1">
    <citation type="journal article" date="2014" name="BMC Biol.">
        <title>A comprehensive evaluation of rodent malaria parasite genomes and gene expression.</title>
        <authorList>
            <person name="Otto T.D."/>
            <person name="Bohme U."/>
            <person name="Jackson A.P."/>
            <person name="Hunt M."/>
            <person name="Franke-Fayard B."/>
            <person name="Hoeijmakers W.A."/>
            <person name="Religa A.A."/>
            <person name="Robertson L."/>
            <person name="Sanders M."/>
            <person name="Ogun S.A."/>
            <person name="Cunningham D."/>
            <person name="Erhart A."/>
            <person name="Billker O."/>
            <person name="Khan S.M."/>
            <person name="Stunnenberg H.G."/>
            <person name="Langhorne J."/>
            <person name="Holder A.A."/>
            <person name="Waters A.P."/>
            <person name="Newbold C.I."/>
            <person name="Pain A."/>
            <person name="Berriman M."/>
            <person name="Janse C.J."/>
        </authorList>
    </citation>
    <scope>NUCLEOTIDE SEQUENCE [LARGE SCALE GENOMIC DNA]</scope>
    <source>
        <strain evidence="5 6">17X</strain>
        <strain evidence="4 7">YM</strain>
    </source>
</reference>
<keyword evidence="2" id="KW-0677">Repeat</keyword>
<evidence type="ECO:0000313" key="7">
    <source>
        <dbReference type="Proteomes" id="UP000072904"/>
    </source>
</evidence>
<organism evidence="5 6">
    <name type="scientific">Plasmodium yoelii</name>
    <dbReference type="NCBI Taxonomy" id="5861"/>
    <lineage>
        <taxon>Eukaryota</taxon>
        <taxon>Sar</taxon>
        <taxon>Alveolata</taxon>
        <taxon>Apicomplexa</taxon>
        <taxon>Aconoidasida</taxon>
        <taxon>Haemosporida</taxon>
        <taxon>Plasmodiidae</taxon>
        <taxon>Plasmodium</taxon>
        <taxon>Plasmodium (Vinckeia)</taxon>
    </lineage>
</organism>
<dbReference type="SUPFAM" id="SSF50978">
    <property type="entry name" value="WD40 repeat-like"/>
    <property type="match status" value="1"/>
</dbReference>
<evidence type="ECO:0000256" key="2">
    <source>
        <dbReference type="ARBA" id="ARBA00022737"/>
    </source>
</evidence>
<dbReference type="VEuPathDB" id="PlasmoDB:PY01912"/>
<gene>
    <name evidence="5" type="ORF">PY17X_1311100</name>
    <name evidence="4" type="ORF">PYYM_1308100</name>
</gene>
<evidence type="ECO:0000313" key="5">
    <source>
        <dbReference type="EMBL" id="VTZ80489.1"/>
    </source>
</evidence>
<dbReference type="EMBL" id="LM993667">
    <property type="protein sequence ID" value="VTZ80489.1"/>
    <property type="molecule type" value="Genomic_DNA"/>
</dbReference>
<proteinExistence type="predicted"/>
<dbReference type="PANTHER" id="PTHR44090:SF1">
    <property type="entry name" value="SUPERKILLER COMPLEX PROTEIN 8"/>
    <property type="match status" value="1"/>
</dbReference>
<evidence type="ECO:0000313" key="4">
    <source>
        <dbReference type="EMBL" id="CDU19732.1"/>
    </source>
</evidence>
<evidence type="ECO:0000313" key="6">
    <source>
        <dbReference type="Proteomes" id="UP000072874"/>
    </source>
</evidence>
<reference evidence="5" key="2">
    <citation type="submission" date="2014-05" db="EMBL/GenBank/DDBJ databases">
        <authorList>
            <person name="Aslett M.A."/>
            <person name="De Silva N."/>
        </authorList>
    </citation>
    <scope>NUCLEOTIDE SEQUENCE</scope>
    <source>
        <strain evidence="5">17X</strain>
    </source>
</reference>
<dbReference type="InterPro" id="IPR019775">
    <property type="entry name" value="WD40_repeat_CS"/>
</dbReference>
<dbReference type="AlphaFoldDB" id="A0A078KJX0"/>
<dbReference type="EMBL" id="LK934641">
    <property type="protein sequence ID" value="CDU19732.1"/>
    <property type="molecule type" value="Genomic_DNA"/>
</dbReference>
<dbReference type="InterPro" id="IPR015943">
    <property type="entry name" value="WD40/YVTN_repeat-like_dom_sf"/>
</dbReference>
<evidence type="ECO:0000256" key="1">
    <source>
        <dbReference type="ARBA" id="ARBA00022574"/>
    </source>
</evidence>
<dbReference type="RefSeq" id="XP_729749.2">
    <property type="nucleotide sequence ID" value="XM_724656.2"/>
</dbReference>
<dbReference type="Proteomes" id="UP000072904">
    <property type="component" value="Chromosome 13"/>
</dbReference>
<dbReference type="PROSITE" id="PS00678">
    <property type="entry name" value="WD_REPEATS_1"/>
    <property type="match status" value="1"/>
</dbReference>
<dbReference type="KEGG" id="pyo:PY17X_1311100"/>
<dbReference type="VEuPathDB" id="PlasmoDB:PYYM_1308100"/>
<sequence>MNDRDTKQFRDVSKKIQGKYVPVIKFGGTNKYINKNYENNYDDSNNISFAGDDFKRNRFDIFCDNNYGINKVCFSPQGKYIAGCGTNGIIYLYDLYENKLLTKLCTRIDNIRDLAISDNEKYIYACGDNKIIEIFDLYENRKVCNDYIGKHVDISIPNIIKNAKCDDKLLNTNNKNINNNIIENMYTPYNKTKYKDLGNNKAIYVPIYDYNDLIKYNINMIDMNYVKLNKINEIINKSIFIIKESHEYSTSCIAIPNISSFLVYSGGGDGILKIWDIRMNLFALNKKRSNKNTNDTIFLENKNPYASIYSHEDVLTSISFNNTINYEGSSKLDKKKKKTNLEKKNSNSLNNSNIDENNDTDDVCSSSSFSSNFSSASYSSLTFDLCKNIFNNILMTSGYDGYVRLYDINNNIIKSFYDEEKSVTHCMFSNNNKYIISTNKSQYAKVFDFLYMNNKKNAKNMVSYLNNYESYYLNKHKATNDIANPDKPKINYRKISENSFVTDVHNDNELHPCSVGNIYEYDDLKDRIDVINELNKKLNDKKQNSENNKKNINENETDTDCSDYSDSGSSAFDENTVRTKTFYEHVNKQLEPTWSIFVDNLKYMDLIPYEEMHISLKENHDYLKAYYSGYSGNHINNGKNSDTTIDSSINNDKSVIRQRDQYMMSENEQMLYNKLTDIIYNKTDIPKFYSCISGDKCIIPSIDTYAHVYDIYTGLHVNTINNLYLPNYHIDMSYYNVSDSNFRIPKKKQLSFLTSVQAYPKNHNIIATSNGYPDGSIVLWVFAPF</sequence>
<dbReference type="VEuPathDB" id="PlasmoDB:PY17X_1311100"/>
<keyword evidence="1" id="KW-0853">WD repeat</keyword>